<dbReference type="EMBL" id="JBITGY010000015">
    <property type="protein sequence ID" value="MFI6504635.1"/>
    <property type="molecule type" value="Genomic_DNA"/>
</dbReference>
<accession>A0ABW7Z9Z5</accession>
<keyword evidence="2" id="KW-1185">Reference proteome</keyword>
<proteinExistence type="predicted"/>
<gene>
    <name evidence="1" type="ORF">ACIBG2_45120</name>
</gene>
<reference evidence="1 2" key="1">
    <citation type="submission" date="2024-10" db="EMBL/GenBank/DDBJ databases">
        <title>The Natural Products Discovery Center: Release of the First 8490 Sequenced Strains for Exploring Actinobacteria Biosynthetic Diversity.</title>
        <authorList>
            <person name="Kalkreuter E."/>
            <person name="Kautsar S.A."/>
            <person name="Yang D."/>
            <person name="Bader C.D."/>
            <person name="Teijaro C.N."/>
            <person name="Fluegel L."/>
            <person name="Davis C.M."/>
            <person name="Simpson J.R."/>
            <person name="Lauterbach L."/>
            <person name="Steele A.D."/>
            <person name="Gui C."/>
            <person name="Meng S."/>
            <person name="Li G."/>
            <person name="Viehrig K."/>
            <person name="Ye F."/>
            <person name="Su P."/>
            <person name="Kiefer A.F."/>
            <person name="Nichols A."/>
            <person name="Cepeda A.J."/>
            <person name="Yan W."/>
            <person name="Fan B."/>
            <person name="Jiang Y."/>
            <person name="Adhikari A."/>
            <person name="Zheng C.-J."/>
            <person name="Schuster L."/>
            <person name="Cowan T.M."/>
            <person name="Smanski M.J."/>
            <person name="Chevrette M.G."/>
            <person name="De Carvalho L.P.S."/>
            <person name="Shen B."/>
        </authorList>
    </citation>
    <scope>NUCLEOTIDE SEQUENCE [LARGE SCALE GENOMIC DNA]</scope>
    <source>
        <strain evidence="1 2">NPDC050545</strain>
    </source>
</reference>
<dbReference type="Proteomes" id="UP001612741">
    <property type="component" value="Unassembled WGS sequence"/>
</dbReference>
<evidence type="ECO:0000313" key="1">
    <source>
        <dbReference type="EMBL" id="MFI6504635.1"/>
    </source>
</evidence>
<dbReference type="RefSeq" id="WP_397090446.1">
    <property type="nucleotide sequence ID" value="NZ_JBITGY010000015.1"/>
</dbReference>
<protein>
    <submittedName>
        <fullName evidence="1">Uncharacterized protein</fullName>
    </submittedName>
</protein>
<evidence type="ECO:0000313" key="2">
    <source>
        <dbReference type="Proteomes" id="UP001612741"/>
    </source>
</evidence>
<name>A0ABW7Z9Z5_9ACTN</name>
<organism evidence="1 2">
    <name type="scientific">Nonomuraea typhae</name>
    <dbReference type="NCBI Taxonomy" id="2603600"/>
    <lineage>
        <taxon>Bacteria</taxon>
        <taxon>Bacillati</taxon>
        <taxon>Actinomycetota</taxon>
        <taxon>Actinomycetes</taxon>
        <taxon>Streptosporangiales</taxon>
        <taxon>Streptosporangiaceae</taxon>
        <taxon>Nonomuraea</taxon>
    </lineage>
</organism>
<sequence>MPTGYEMPHAPSDLERNVLALVEILREADRVAAELYVTAGRITRLATMLSALPDPSAWTAAAILNQAAATCVATANLLRQAGKLGADWAWQTMWRAH</sequence>
<comment type="caution">
    <text evidence="1">The sequence shown here is derived from an EMBL/GenBank/DDBJ whole genome shotgun (WGS) entry which is preliminary data.</text>
</comment>